<sequence length="328" mass="36411">MVPIAHRCQHSLFCFGTIPYPSPAMNTIFYGTYEGRLLGYNVSHDNDEWNMELGYAVETHIGTVKSLASQKVGKTPFFLSGGADESIRIFNLSEAKESGTILFHHGDVTCLVFAGHEFLLSGGADGKIAVWKTQDWSKVRTLTGHRGAVNSICIHPSNKVALSVGADNKLVMWNLVKGCKSTTRKLNDKPTKILFNPDGSRYAILYYNCVKVYNISDGQEAFEITNRMGLNDMVFLENQDLVVVGNDKKIHLYSKEGELIREIESGTQLRLRTVERVNVPKDHCIHPLVATGSSDGAAQLWDVYEESKQLLCDAKSSERLTCCSSLLL</sequence>
<comment type="caution">
    <text evidence="4">The sequence shown here is derived from an EMBL/GenBank/DDBJ whole genome shotgun (WGS) entry which is preliminary data.</text>
</comment>
<reference evidence="4 5" key="1">
    <citation type="submission" date="2016-05" db="EMBL/GenBank/DDBJ databases">
        <title>Nuclear genome of Blastocystis sp. subtype 1 NandII.</title>
        <authorList>
            <person name="Gentekaki E."/>
            <person name="Curtis B."/>
            <person name="Stairs C."/>
            <person name="Eme L."/>
            <person name="Herman E."/>
            <person name="Klimes V."/>
            <person name="Arias M.C."/>
            <person name="Elias M."/>
            <person name="Hilliou F."/>
            <person name="Klute M."/>
            <person name="Malik S.-B."/>
            <person name="Pightling A."/>
            <person name="Rachubinski R."/>
            <person name="Salas D."/>
            <person name="Schlacht A."/>
            <person name="Suga H."/>
            <person name="Archibald J."/>
            <person name="Ball S.G."/>
            <person name="Clark G."/>
            <person name="Dacks J."/>
            <person name="Van Der Giezen M."/>
            <person name="Tsaousis A."/>
            <person name="Roger A."/>
        </authorList>
    </citation>
    <scope>NUCLEOTIDE SEQUENCE [LARGE SCALE GENOMIC DNA]</scope>
    <source>
        <strain evidence="5">ATCC 50177 / NandII</strain>
    </source>
</reference>
<dbReference type="STRING" id="478820.A0A196S5S4"/>
<feature type="repeat" description="WD" evidence="3">
    <location>
        <begin position="142"/>
        <end position="183"/>
    </location>
</feature>
<keyword evidence="4" id="KW-0418">Kinase</keyword>
<evidence type="ECO:0000313" key="4">
    <source>
        <dbReference type="EMBL" id="OAO12435.1"/>
    </source>
</evidence>
<proteinExistence type="predicted"/>
<dbReference type="OrthoDB" id="308449at2759"/>
<dbReference type="PANTHER" id="PTHR44675:SF1">
    <property type="entry name" value="P21-ACTIVATED PROTEIN KINASE-INTERACTING PROTEIN 1"/>
    <property type="match status" value="1"/>
</dbReference>
<organism evidence="4 5">
    <name type="scientific">Blastocystis sp. subtype 1 (strain ATCC 50177 / NandII)</name>
    <dbReference type="NCBI Taxonomy" id="478820"/>
    <lineage>
        <taxon>Eukaryota</taxon>
        <taxon>Sar</taxon>
        <taxon>Stramenopiles</taxon>
        <taxon>Bigyra</taxon>
        <taxon>Opalozoa</taxon>
        <taxon>Opalinata</taxon>
        <taxon>Blastocystidae</taxon>
        <taxon>Blastocystis</taxon>
    </lineage>
</organism>
<keyword evidence="2" id="KW-0677">Repeat</keyword>
<dbReference type="Pfam" id="PF00400">
    <property type="entry name" value="WD40"/>
    <property type="match status" value="2"/>
</dbReference>
<gene>
    <name evidence="4" type="ORF">AV274_5902</name>
</gene>
<dbReference type="InterPro" id="IPR036322">
    <property type="entry name" value="WD40_repeat_dom_sf"/>
</dbReference>
<name>A0A196S5S4_BLAHN</name>
<dbReference type="Gene3D" id="2.130.10.10">
    <property type="entry name" value="YVTN repeat-like/Quinoprotein amine dehydrogenase"/>
    <property type="match status" value="1"/>
</dbReference>
<dbReference type="PROSITE" id="PS50082">
    <property type="entry name" value="WD_REPEATS_2"/>
    <property type="match status" value="2"/>
</dbReference>
<dbReference type="Proteomes" id="UP000078348">
    <property type="component" value="Unassembled WGS sequence"/>
</dbReference>
<evidence type="ECO:0000256" key="2">
    <source>
        <dbReference type="ARBA" id="ARBA00022737"/>
    </source>
</evidence>
<dbReference type="AlphaFoldDB" id="A0A196S5S4"/>
<keyword evidence="5" id="KW-1185">Reference proteome</keyword>
<evidence type="ECO:0000256" key="3">
    <source>
        <dbReference type="PROSITE-ProRule" id="PRU00221"/>
    </source>
</evidence>
<keyword evidence="1 3" id="KW-0853">WD repeat</keyword>
<dbReference type="InterPro" id="IPR051959">
    <property type="entry name" value="PAK1-Kinase_Regulator"/>
</dbReference>
<dbReference type="PANTHER" id="PTHR44675">
    <property type="entry name" value="PAK1 INTERACTING PROTEIN 1"/>
    <property type="match status" value="1"/>
</dbReference>
<accession>A0A196S5S4</accession>
<dbReference type="InterPro" id="IPR015943">
    <property type="entry name" value="WD40/YVTN_repeat-like_dom_sf"/>
</dbReference>
<dbReference type="InterPro" id="IPR019775">
    <property type="entry name" value="WD40_repeat_CS"/>
</dbReference>
<feature type="repeat" description="WD" evidence="3">
    <location>
        <begin position="101"/>
        <end position="141"/>
    </location>
</feature>
<dbReference type="PROSITE" id="PS50294">
    <property type="entry name" value="WD_REPEATS_REGION"/>
    <property type="match status" value="1"/>
</dbReference>
<dbReference type="SUPFAM" id="SSF50978">
    <property type="entry name" value="WD40 repeat-like"/>
    <property type="match status" value="1"/>
</dbReference>
<dbReference type="InterPro" id="IPR001680">
    <property type="entry name" value="WD40_rpt"/>
</dbReference>
<keyword evidence="4" id="KW-0808">Transferase</keyword>
<dbReference type="SMART" id="SM00320">
    <property type="entry name" value="WD40"/>
    <property type="match status" value="5"/>
</dbReference>
<evidence type="ECO:0000313" key="5">
    <source>
        <dbReference type="Proteomes" id="UP000078348"/>
    </source>
</evidence>
<dbReference type="EMBL" id="LXWW01000544">
    <property type="protein sequence ID" value="OAO12435.1"/>
    <property type="molecule type" value="Genomic_DNA"/>
</dbReference>
<protein>
    <submittedName>
        <fullName evidence="4">p21-activated protein kinase-interacting protein</fullName>
    </submittedName>
</protein>
<evidence type="ECO:0000256" key="1">
    <source>
        <dbReference type="ARBA" id="ARBA00022574"/>
    </source>
</evidence>
<dbReference type="PROSITE" id="PS00678">
    <property type="entry name" value="WD_REPEATS_1"/>
    <property type="match status" value="1"/>
</dbReference>
<dbReference type="GO" id="GO:0016301">
    <property type="term" value="F:kinase activity"/>
    <property type="evidence" value="ECO:0007669"/>
    <property type="project" value="UniProtKB-KW"/>
</dbReference>